<dbReference type="AlphaFoldDB" id="A0A2K2BPX7"/>
<dbReference type="EMBL" id="CM009291">
    <property type="protein sequence ID" value="PNT51830.1"/>
    <property type="molecule type" value="Genomic_DNA"/>
</dbReference>
<keyword evidence="2" id="KW-1185">Reference proteome</keyword>
<protein>
    <submittedName>
        <fullName evidence="1">Uncharacterized protein</fullName>
    </submittedName>
</protein>
<proteinExistence type="predicted"/>
<dbReference type="Proteomes" id="UP000006729">
    <property type="component" value="Chromosome 2"/>
</dbReference>
<evidence type="ECO:0000313" key="1">
    <source>
        <dbReference type="EMBL" id="PNT51830.1"/>
    </source>
</evidence>
<name>A0A2K2BPX7_POPTR</name>
<gene>
    <name evidence="1" type="ORF">POPTR_002G261200</name>
</gene>
<dbReference type="InParanoid" id="A0A2K2BPX7"/>
<sequence length="85" mass="9983">MMFSKRRLHKYIALIQSELFFFFIPQNIFLLQKSKTNLAIRLADKSKAKEEYSTGGTEKLCYAPLEHSKKRIASMYHSRSLSAFF</sequence>
<evidence type="ECO:0000313" key="2">
    <source>
        <dbReference type="Proteomes" id="UP000006729"/>
    </source>
</evidence>
<accession>A0A2K2BPX7</accession>
<reference evidence="1 2" key="1">
    <citation type="journal article" date="2006" name="Science">
        <title>The genome of black cottonwood, Populus trichocarpa (Torr. &amp; Gray).</title>
        <authorList>
            <person name="Tuskan G.A."/>
            <person name="Difazio S."/>
            <person name="Jansson S."/>
            <person name="Bohlmann J."/>
            <person name="Grigoriev I."/>
            <person name="Hellsten U."/>
            <person name="Putnam N."/>
            <person name="Ralph S."/>
            <person name="Rombauts S."/>
            <person name="Salamov A."/>
            <person name="Schein J."/>
            <person name="Sterck L."/>
            <person name="Aerts A."/>
            <person name="Bhalerao R.R."/>
            <person name="Bhalerao R.P."/>
            <person name="Blaudez D."/>
            <person name="Boerjan W."/>
            <person name="Brun A."/>
            <person name="Brunner A."/>
            <person name="Busov V."/>
            <person name="Campbell M."/>
            <person name="Carlson J."/>
            <person name="Chalot M."/>
            <person name="Chapman J."/>
            <person name="Chen G.L."/>
            <person name="Cooper D."/>
            <person name="Coutinho P.M."/>
            <person name="Couturier J."/>
            <person name="Covert S."/>
            <person name="Cronk Q."/>
            <person name="Cunningham R."/>
            <person name="Davis J."/>
            <person name="Degroeve S."/>
            <person name="Dejardin A."/>
            <person name="Depamphilis C."/>
            <person name="Detter J."/>
            <person name="Dirks B."/>
            <person name="Dubchak I."/>
            <person name="Duplessis S."/>
            <person name="Ehlting J."/>
            <person name="Ellis B."/>
            <person name="Gendler K."/>
            <person name="Goodstein D."/>
            <person name="Gribskov M."/>
            <person name="Grimwood J."/>
            <person name="Groover A."/>
            <person name="Gunter L."/>
            <person name="Hamberger B."/>
            <person name="Heinze B."/>
            <person name="Helariutta Y."/>
            <person name="Henrissat B."/>
            <person name="Holligan D."/>
            <person name="Holt R."/>
            <person name="Huang W."/>
            <person name="Islam-Faridi N."/>
            <person name="Jones S."/>
            <person name="Jones-Rhoades M."/>
            <person name="Jorgensen R."/>
            <person name="Joshi C."/>
            <person name="Kangasjarvi J."/>
            <person name="Karlsson J."/>
            <person name="Kelleher C."/>
            <person name="Kirkpatrick R."/>
            <person name="Kirst M."/>
            <person name="Kohler A."/>
            <person name="Kalluri U."/>
            <person name="Larimer F."/>
            <person name="Leebens-Mack J."/>
            <person name="Leple J.C."/>
            <person name="Locascio P."/>
            <person name="Lou Y."/>
            <person name="Lucas S."/>
            <person name="Martin F."/>
            <person name="Montanini B."/>
            <person name="Napoli C."/>
            <person name="Nelson D.R."/>
            <person name="Nelson C."/>
            <person name="Nieminen K."/>
            <person name="Nilsson O."/>
            <person name="Pereda V."/>
            <person name="Peter G."/>
            <person name="Philippe R."/>
            <person name="Pilate G."/>
            <person name="Poliakov A."/>
            <person name="Razumovskaya J."/>
            <person name="Richardson P."/>
            <person name="Rinaldi C."/>
            <person name="Ritland K."/>
            <person name="Rouze P."/>
            <person name="Ryaboy D."/>
            <person name="Schmutz J."/>
            <person name="Schrader J."/>
            <person name="Segerman B."/>
            <person name="Shin H."/>
            <person name="Siddiqui A."/>
            <person name="Sterky F."/>
            <person name="Terry A."/>
            <person name="Tsai C.J."/>
            <person name="Uberbacher E."/>
            <person name="Unneberg P."/>
            <person name="Vahala J."/>
            <person name="Wall K."/>
            <person name="Wessler S."/>
            <person name="Yang G."/>
            <person name="Yin T."/>
            <person name="Douglas C."/>
            <person name="Marra M."/>
            <person name="Sandberg G."/>
            <person name="Van de Peer Y."/>
            <person name="Rokhsar D."/>
        </authorList>
    </citation>
    <scope>NUCLEOTIDE SEQUENCE [LARGE SCALE GENOMIC DNA]</scope>
    <source>
        <strain evidence="2">cv. Nisqually</strain>
    </source>
</reference>
<organism evidence="1 2">
    <name type="scientific">Populus trichocarpa</name>
    <name type="common">Western balsam poplar</name>
    <name type="synonym">Populus balsamifera subsp. trichocarpa</name>
    <dbReference type="NCBI Taxonomy" id="3694"/>
    <lineage>
        <taxon>Eukaryota</taxon>
        <taxon>Viridiplantae</taxon>
        <taxon>Streptophyta</taxon>
        <taxon>Embryophyta</taxon>
        <taxon>Tracheophyta</taxon>
        <taxon>Spermatophyta</taxon>
        <taxon>Magnoliopsida</taxon>
        <taxon>eudicotyledons</taxon>
        <taxon>Gunneridae</taxon>
        <taxon>Pentapetalae</taxon>
        <taxon>rosids</taxon>
        <taxon>fabids</taxon>
        <taxon>Malpighiales</taxon>
        <taxon>Salicaceae</taxon>
        <taxon>Saliceae</taxon>
        <taxon>Populus</taxon>
    </lineage>
</organism>